<dbReference type="AlphaFoldDB" id="A0ABD0SQ11"/>
<dbReference type="PANTHER" id="PTHR19303:SF16">
    <property type="entry name" value="JERKY PROTEIN HOMOLOG-LIKE"/>
    <property type="match status" value="1"/>
</dbReference>
<dbReference type="InterPro" id="IPR006600">
    <property type="entry name" value="HTH_CenpB_DNA-bd_dom"/>
</dbReference>
<protein>
    <recommendedName>
        <fullName evidence="5">HTH CENPB-type domain-containing protein</fullName>
    </recommendedName>
</protein>
<feature type="domain" description="HTH CENPB-type" evidence="5">
    <location>
        <begin position="66"/>
        <end position="138"/>
    </location>
</feature>
<proteinExistence type="predicted"/>
<feature type="region of interest" description="Disordered" evidence="4">
    <location>
        <begin position="455"/>
        <end position="477"/>
    </location>
</feature>
<dbReference type="Pfam" id="PF03184">
    <property type="entry name" value="DDE_1"/>
    <property type="match status" value="1"/>
</dbReference>
<dbReference type="InterPro" id="IPR009057">
    <property type="entry name" value="Homeodomain-like_sf"/>
</dbReference>
<name>A0ABD0SQ11_LOXSC</name>
<comment type="subcellular location">
    <subcellularLocation>
        <location evidence="1">Nucleus</location>
    </subcellularLocation>
</comment>
<dbReference type="GO" id="GO:0003677">
    <property type="term" value="F:DNA binding"/>
    <property type="evidence" value="ECO:0007669"/>
    <property type="project" value="UniProtKB-KW"/>
</dbReference>
<reference evidence="6 7" key="1">
    <citation type="submission" date="2024-06" db="EMBL/GenBank/DDBJ databases">
        <title>A chromosome-level genome assembly of beet webworm, Loxostege sticticalis.</title>
        <authorList>
            <person name="Zhang Y."/>
        </authorList>
    </citation>
    <scope>NUCLEOTIDE SEQUENCE [LARGE SCALE GENOMIC DNA]</scope>
    <source>
        <strain evidence="6">AQ028</strain>
        <tissue evidence="6">Male pupae</tissue>
    </source>
</reference>
<keyword evidence="2" id="KW-0238">DNA-binding</keyword>
<dbReference type="Pfam" id="PF04218">
    <property type="entry name" value="CENP-B_N"/>
    <property type="match status" value="1"/>
</dbReference>
<evidence type="ECO:0000313" key="6">
    <source>
        <dbReference type="EMBL" id="KAL0821706.1"/>
    </source>
</evidence>
<evidence type="ECO:0000256" key="2">
    <source>
        <dbReference type="ARBA" id="ARBA00023125"/>
    </source>
</evidence>
<keyword evidence="3" id="KW-0539">Nucleus</keyword>
<dbReference type="Pfam" id="PF03221">
    <property type="entry name" value="HTH_Tnp_Tc5"/>
    <property type="match status" value="1"/>
</dbReference>
<dbReference type="SUPFAM" id="SSF46689">
    <property type="entry name" value="Homeodomain-like"/>
    <property type="match status" value="2"/>
</dbReference>
<dbReference type="PROSITE" id="PS51253">
    <property type="entry name" value="HTH_CENPB"/>
    <property type="match status" value="1"/>
</dbReference>
<evidence type="ECO:0000259" key="5">
    <source>
        <dbReference type="PROSITE" id="PS51253"/>
    </source>
</evidence>
<dbReference type="InterPro" id="IPR036397">
    <property type="entry name" value="RNaseH_sf"/>
</dbReference>
<dbReference type="InterPro" id="IPR050863">
    <property type="entry name" value="CenT-Element_Derived"/>
</dbReference>
<evidence type="ECO:0000256" key="1">
    <source>
        <dbReference type="ARBA" id="ARBA00004123"/>
    </source>
</evidence>
<accession>A0ABD0SQ11</accession>
<organism evidence="6 7">
    <name type="scientific">Loxostege sticticalis</name>
    <name type="common">Beet webworm moth</name>
    <dbReference type="NCBI Taxonomy" id="481309"/>
    <lineage>
        <taxon>Eukaryota</taxon>
        <taxon>Metazoa</taxon>
        <taxon>Ecdysozoa</taxon>
        <taxon>Arthropoda</taxon>
        <taxon>Hexapoda</taxon>
        <taxon>Insecta</taxon>
        <taxon>Pterygota</taxon>
        <taxon>Neoptera</taxon>
        <taxon>Endopterygota</taxon>
        <taxon>Lepidoptera</taxon>
        <taxon>Glossata</taxon>
        <taxon>Ditrysia</taxon>
        <taxon>Pyraloidea</taxon>
        <taxon>Crambidae</taxon>
        <taxon>Pyraustinae</taxon>
        <taxon>Loxostege</taxon>
    </lineage>
</organism>
<evidence type="ECO:0000313" key="7">
    <source>
        <dbReference type="Proteomes" id="UP001549921"/>
    </source>
</evidence>
<dbReference type="SMART" id="SM00674">
    <property type="entry name" value="CENPB"/>
    <property type="match status" value="1"/>
</dbReference>
<evidence type="ECO:0000256" key="3">
    <source>
        <dbReference type="ARBA" id="ARBA00023242"/>
    </source>
</evidence>
<dbReference type="InterPro" id="IPR004875">
    <property type="entry name" value="DDE_SF_endonuclease_dom"/>
</dbReference>
<sequence length="517" mass="58518">MPKRKRVVISVSDKYDIIKRLEEGEKAPKLAKEYNISKTTIHDIRNNKTKIINFIAQLKSTEGSTSRKSMKPPMDIDLDNALYTWFTEKRSQRYYISGPILRAMAMELNRVLGGPSNFQASSGWLKSFKSRHSIQLPTLGKTLYASSSAAESFKIKLWDMLKGEGYSCENVYNADETWLNWKALPRKTLDANPDPEGSNIRITAMLCANATGSHQLPILVIGNEKKPLCFKHNMNISAIPIIYTSQKNACMDSKIFTEWFLEVFVPCVKARQLKDGKSEKILLLIDNAPTHPSCDILNNKFELIKVMFIPSCSASLQPMEQGVIENFKGFYRKLLLRKLLLEKQEKGEESLLQIHNNIDLKDASYMIGAAWDSVTEHSLKKAWNDILGLVDNSPSESVIEEKNNLSEILDMLKELNYHECCEEDVQEWINSDGKETGHERIQKSENVDLVTVAEGSNSVDTSTSDSEDNDEDIPGPSEAFTCLDTALRWVKVQDENNLSQLITAVKKVRDLAARKRV</sequence>
<dbReference type="GO" id="GO:0005634">
    <property type="term" value="C:nucleus"/>
    <property type="evidence" value="ECO:0007669"/>
    <property type="project" value="UniProtKB-SubCell"/>
</dbReference>
<evidence type="ECO:0000256" key="4">
    <source>
        <dbReference type="SAM" id="MobiDB-lite"/>
    </source>
</evidence>
<dbReference type="Gene3D" id="1.10.10.60">
    <property type="entry name" value="Homeodomain-like"/>
    <property type="match status" value="2"/>
</dbReference>
<dbReference type="InterPro" id="IPR007889">
    <property type="entry name" value="HTH_Psq"/>
</dbReference>
<dbReference type="PANTHER" id="PTHR19303">
    <property type="entry name" value="TRANSPOSON"/>
    <property type="match status" value="1"/>
</dbReference>
<dbReference type="Proteomes" id="UP001549921">
    <property type="component" value="Unassembled WGS sequence"/>
</dbReference>
<dbReference type="Gene3D" id="3.30.420.10">
    <property type="entry name" value="Ribonuclease H-like superfamily/Ribonuclease H"/>
    <property type="match status" value="1"/>
</dbReference>
<dbReference type="EMBL" id="JBEDNZ010000017">
    <property type="protein sequence ID" value="KAL0821706.1"/>
    <property type="molecule type" value="Genomic_DNA"/>
</dbReference>
<comment type="caution">
    <text evidence="6">The sequence shown here is derived from an EMBL/GenBank/DDBJ whole genome shotgun (WGS) entry which is preliminary data.</text>
</comment>
<gene>
    <name evidence="6" type="ORF">ABMA28_005133</name>
</gene>